<dbReference type="AlphaFoldDB" id="A0ABD1LJJ3"/>
<reference evidence="1 2" key="1">
    <citation type="submission" date="2024-08" db="EMBL/GenBank/DDBJ databases">
        <title>Insights into the chromosomal genome structure of Flemingia macrophylla.</title>
        <authorList>
            <person name="Ding Y."/>
            <person name="Zhao Y."/>
            <person name="Bi W."/>
            <person name="Wu M."/>
            <person name="Zhao G."/>
            <person name="Gong Y."/>
            <person name="Li W."/>
            <person name="Zhang P."/>
        </authorList>
    </citation>
    <scope>NUCLEOTIDE SEQUENCE [LARGE SCALE GENOMIC DNA]</scope>
    <source>
        <strain evidence="1">DYQJB</strain>
        <tissue evidence="1">Leaf</tissue>
    </source>
</reference>
<protein>
    <submittedName>
        <fullName evidence="1">Uncharacterized protein</fullName>
    </submittedName>
</protein>
<evidence type="ECO:0000313" key="2">
    <source>
        <dbReference type="Proteomes" id="UP001603857"/>
    </source>
</evidence>
<keyword evidence="2" id="KW-1185">Reference proteome</keyword>
<evidence type="ECO:0000313" key="1">
    <source>
        <dbReference type="EMBL" id="KAL2323697.1"/>
    </source>
</evidence>
<dbReference type="Proteomes" id="UP001603857">
    <property type="component" value="Unassembled WGS sequence"/>
</dbReference>
<proteinExistence type="predicted"/>
<name>A0ABD1LJJ3_9FABA</name>
<gene>
    <name evidence="1" type="ORF">Fmac_028076</name>
</gene>
<comment type="caution">
    <text evidence="1">The sequence shown here is derived from an EMBL/GenBank/DDBJ whole genome shotgun (WGS) entry which is preliminary data.</text>
</comment>
<accession>A0ABD1LJJ3</accession>
<organism evidence="1 2">
    <name type="scientific">Flemingia macrophylla</name>
    <dbReference type="NCBI Taxonomy" id="520843"/>
    <lineage>
        <taxon>Eukaryota</taxon>
        <taxon>Viridiplantae</taxon>
        <taxon>Streptophyta</taxon>
        <taxon>Embryophyta</taxon>
        <taxon>Tracheophyta</taxon>
        <taxon>Spermatophyta</taxon>
        <taxon>Magnoliopsida</taxon>
        <taxon>eudicotyledons</taxon>
        <taxon>Gunneridae</taxon>
        <taxon>Pentapetalae</taxon>
        <taxon>rosids</taxon>
        <taxon>fabids</taxon>
        <taxon>Fabales</taxon>
        <taxon>Fabaceae</taxon>
        <taxon>Papilionoideae</taxon>
        <taxon>50 kb inversion clade</taxon>
        <taxon>NPAAA clade</taxon>
        <taxon>indigoferoid/millettioid clade</taxon>
        <taxon>Phaseoleae</taxon>
        <taxon>Flemingia</taxon>
    </lineage>
</organism>
<dbReference type="EMBL" id="JBGMDY010000009">
    <property type="protein sequence ID" value="KAL2323697.1"/>
    <property type="molecule type" value="Genomic_DNA"/>
</dbReference>
<sequence>MASVLPRKAINRPLLVHQALMLYIRPQEHVCSLEASATASALDMSALHPIYSSSFAKENPCGTKFHYERCIVKKKASVVGLTDVVAFSVAADAEPHPPKDSNGNYLRFYRHVTPSRTRVLRPPRLTCISSKTLEPVRDSRAFSTKPRCSNQTR</sequence>